<evidence type="ECO:0000256" key="4">
    <source>
        <dbReference type="ARBA" id="ARBA00023136"/>
    </source>
</evidence>
<feature type="transmembrane region" description="Helical" evidence="5">
    <location>
        <begin position="45"/>
        <end position="68"/>
    </location>
</feature>
<keyword evidence="4 5" id="KW-0472">Membrane</keyword>
<dbReference type="OrthoDB" id="2643490at2"/>
<comment type="caution">
    <text evidence="6">The sequence shown here is derived from an EMBL/GenBank/DDBJ whole genome shotgun (WGS) entry which is preliminary data.</text>
</comment>
<evidence type="ECO:0000256" key="1">
    <source>
        <dbReference type="ARBA" id="ARBA00004141"/>
    </source>
</evidence>
<dbReference type="AlphaFoldDB" id="A0A1T3NNB3"/>
<dbReference type="Proteomes" id="UP000190037">
    <property type="component" value="Unassembled WGS sequence"/>
</dbReference>
<comment type="subcellular location">
    <subcellularLocation>
        <location evidence="1">Membrane</location>
        <topology evidence="1">Multi-pass membrane protein</topology>
    </subcellularLocation>
</comment>
<protein>
    <submittedName>
        <fullName evidence="6">Uncharacterized protein</fullName>
    </submittedName>
</protein>
<dbReference type="Gene3D" id="1.20.1510.10">
    <property type="entry name" value="Cation efflux protein transmembrane domain"/>
    <property type="match status" value="1"/>
</dbReference>
<evidence type="ECO:0000256" key="5">
    <source>
        <dbReference type="SAM" id="Phobius"/>
    </source>
</evidence>
<proteinExistence type="predicted"/>
<evidence type="ECO:0000256" key="2">
    <source>
        <dbReference type="ARBA" id="ARBA00022692"/>
    </source>
</evidence>
<keyword evidence="2 5" id="KW-0812">Transmembrane</keyword>
<organism evidence="6 7">
    <name type="scientific">Embleya scabrispora</name>
    <dbReference type="NCBI Taxonomy" id="159449"/>
    <lineage>
        <taxon>Bacteria</taxon>
        <taxon>Bacillati</taxon>
        <taxon>Actinomycetota</taxon>
        <taxon>Actinomycetes</taxon>
        <taxon>Kitasatosporales</taxon>
        <taxon>Streptomycetaceae</taxon>
        <taxon>Embleya</taxon>
    </lineage>
</organism>
<keyword evidence="7" id="KW-1185">Reference proteome</keyword>
<dbReference type="InterPro" id="IPR027469">
    <property type="entry name" value="Cation_efflux_TMD_sf"/>
</dbReference>
<evidence type="ECO:0000313" key="6">
    <source>
        <dbReference type="EMBL" id="OPC78195.1"/>
    </source>
</evidence>
<dbReference type="GO" id="GO:0016020">
    <property type="term" value="C:membrane"/>
    <property type="evidence" value="ECO:0007669"/>
    <property type="project" value="UniProtKB-SubCell"/>
</dbReference>
<feature type="transmembrane region" description="Helical" evidence="5">
    <location>
        <begin position="88"/>
        <end position="106"/>
    </location>
</feature>
<feature type="transmembrane region" description="Helical" evidence="5">
    <location>
        <begin position="21"/>
        <end position="39"/>
    </location>
</feature>
<evidence type="ECO:0000256" key="3">
    <source>
        <dbReference type="ARBA" id="ARBA00022989"/>
    </source>
</evidence>
<evidence type="ECO:0000313" key="7">
    <source>
        <dbReference type="Proteomes" id="UP000190037"/>
    </source>
</evidence>
<reference evidence="6 7" key="1">
    <citation type="submission" date="2017-03" db="EMBL/GenBank/DDBJ databases">
        <title>Draft genome sequence of Streptomyces scabrisporus NF3, endophyte isolated from Amphipterygium adstringens.</title>
        <authorList>
            <person name="Vazquez M."/>
            <person name="Ceapa C.D."/>
            <person name="Rodriguez Luna D."/>
            <person name="Sanchez Esquivel S."/>
        </authorList>
    </citation>
    <scope>NUCLEOTIDE SEQUENCE [LARGE SCALE GENOMIC DNA]</scope>
    <source>
        <strain evidence="6 7">NF3</strain>
    </source>
</reference>
<dbReference type="RefSeq" id="WP_078981291.1">
    <property type="nucleotide sequence ID" value="NZ_MWQN01000003.1"/>
</dbReference>
<accession>A0A1T3NNB3</accession>
<keyword evidence="3 5" id="KW-1133">Transmembrane helix</keyword>
<name>A0A1T3NNB3_9ACTN</name>
<dbReference type="EMBL" id="MWQN01000003">
    <property type="protein sequence ID" value="OPC78195.1"/>
    <property type="molecule type" value="Genomic_DNA"/>
</dbReference>
<feature type="transmembrane region" description="Helical" evidence="5">
    <location>
        <begin position="126"/>
        <end position="144"/>
    </location>
</feature>
<dbReference type="STRING" id="159449.B4N89_39060"/>
<sequence length="159" mass="16881">MRQERSIGRGAGPPPFTLWREVLVAYLAPALMAGAGGVATGQQELTIAACTSIAGTSAIVAALVGSWLQRRGPRRSRLTSIPRVVPTAVLALAVTALAACVGWFVGGQVPERIIPHHGNWPDRLRLDLPLSAALATTIVTWRWLGAQRHHSPTTQGART</sequence>
<gene>
    <name evidence="6" type="ORF">B4N89_39060</name>
</gene>